<evidence type="ECO:0000256" key="4">
    <source>
        <dbReference type="ARBA" id="ARBA00022845"/>
    </source>
</evidence>
<dbReference type="SUPFAM" id="SSF81301">
    <property type="entry name" value="Nucleotidyltransferase"/>
    <property type="match status" value="1"/>
</dbReference>
<dbReference type="GO" id="GO:0090071">
    <property type="term" value="P:negative regulation of ribosome biogenesis"/>
    <property type="evidence" value="ECO:0007669"/>
    <property type="project" value="UniProtKB-UniRule"/>
</dbReference>
<comment type="subcellular location">
    <subcellularLocation>
        <location evidence="5">Cytoplasm</location>
    </subcellularLocation>
</comment>
<gene>
    <name evidence="7" type="primary">ybeB</name>
    <name evidence="5" type="synonym">rsfS</name>
    <name evidence="7" type="ORF">SAMEA2273136_01130</name>
    <name evidence="6" type="ORF">SAMEA2273443_00141</name>
</gene>
<dbReference type="Proteomes" id="UP000077063">
    <property type="component" value="Unassembled WGS sequence"/>
</dbReference>
<evidence type="ECO:0000313" key="6">
    <source>
        <dbReference type="EMBL" id="SAA01777.1"/>
    </source>
</evidence>
<evidence type="ECO:0000256" key="1">
    <source>
        <dbReference type="ARBA" id="ARBA00010574"/>
    </source>
</evidence>
<dbReference type="EMBL" id="FKDD01000004">
    <property type="protein sequence ID" value="SAB77338.1"/>
    <property type="molecule type" value="Genomic_DNA"/>
</dbReference>
<comment type="caution">
    <text evidence="7">The sequence shown here is derived from an EMBL/GenBank/DDBJ whole genome shotgun (WGS) entry which is preliminary data.</text>
</comment>
<dbReference type="InterPro" id="IPR043519">
    <property type="entry name" value="NT_sf"/>
</dbReference>
<dbReference type="FunFam" id="3.30.460.10:FF:000004">
    <property type="entry name" value="Ribosomal silencing factor RsfS"/>
    <property type="match status" value="1"/>
</dbReference>
<name>A0ABD7KDN1_9ENTR</name>
<keyword evidence="8" id="KW-1185">Reference proteome</keyword>
<evidence type="ECO:0000313" key="7">
    <source>
        <dbReference type="EMBL" id="SAB77338.1"/>
    </source>
</evidence>
<comment type="subunit">
    <text evidence="5">Interacts with ribosomal protein uL14 (rplN).</text>
</comment>
<organism evidence="7 9">
    <name type="scientific">Enterobacter roggenkampii</name>
    <dbReference type="NCBI Taxonomy" id="1812935"/>
    <lineage>
        <taxon>Bacteria</taxon>
        <taxon>Pseudomonadati</taxon>
        <taxon>Pseudomonadota</taxon>
        <taxon>Gammaproteobacteria</taxon>
        <taxon>Enterobacterales</taxon>
        <taxon>Enterobacteriaceae</taxon>
        <taxon>Enterobacter</taxon>
        <taxon>Enterobacter cloacae complex</taxon>
    </lineage>
</organism>
<evidence type="ECO:0000256" key="5">
    <source>
        <dbReference type="HAMAP-Rule" id="MF_01477"/>
    </source>
</evidence>
<protein>
    <recommendedName>
        <fullName evidence="5">Ribosomal silencing factor RsfS</fullName>
    </recommendedName>
</protein>
<dbReference type="Pfam" id="PF02410">
    <property type="entry name" value="RsfS"/>
    <property type="match status" value="1"/>
</dbReference>
<sequence length="145" mass="15703">MIPAFKSPTGDFCPDTGMSSGILSGYEFNVLQSHSPQGENLQGKALQDFVIDKIDDLKGQDIIAIDVKGKSSITDCMIICTGTSTRHVVSIADHVVQESRAAGLLPLGVEGEATADWVVVDLGDVIVHVMQEESRRLYELEKLWG</sequence>
<keyword evidence="2 5" id="KW-0963">Cytoplasm</keyword>
<comment type="similarity">
    <text evidence="1 5">Belongs to the Iojap/RsfS family.</text>
</comment>
<keyword evidence="3 5" id="KW-0678">Repressor</keyword>
<comment type="function">
    <text evidence="5">Functions as a ribosomal silencing factor. Interacts with ribosomal protein uL14 (rplN), blocking formation of intersubunit bridge B8. Prevents association of the 30S and 50S ribosomal subunits and the formation of functional ribosomes, thus repressing translation.</text>
</comment>
<keyword evidence="4 5" id="KW-0810">Translation regulation</keyword>
<dbReference type="GO" id="GO:0005737">
    <property type="term" value="C:cytoplasm"/>
    <property type="evidence" value="ECO:0007669"/>
    <property type="project" value="UniProtKB-SubCell"/>
</dbReference>
<dbReference type="GO" id="GO:0017148">
    <property type="term" value="P:negative regulation of translation"/>
    <property type="evidence" value="ECO:0007669"/>
    <property type="project" value="UniProtKB-UniRule"/>
</dbReference>
<dbReference type="Gene3D" id="3.30.460.10">
    <property type="entry name" value="Beta Polymerase, domain 2"/>
    <property type="match status" value="1"/>
</dbReference>
<reference evidence="8 9" key="1">
    <citation type="submission" date="2016-03" db="EMBL/GenBank/DDBJ databases">
        <authorList>
            <consortium name="Pathogen Informatics"/>
        </authorList>
    </citation>
    <scope>NUCLEOTIDE SEQUENCE [LARGE SCALE GENOMIC DNA]</scope>
    <source>
        <strain evidence="6">E2161</strain>
        <strain evidence="8">e2161</strain>
        <strain evidence="7">E264</strain>
        <strain evidence="9">e264</strain>
    </source>
</reference>
<dbReference type="HAMAP" id="MF_01477">
    <property type="entry name" value="Iojap_RsfS"/>
    <property type="match status" value="1"/>
</dbReference>
<evidence type="ECO:0000256" key="3">
    <source>
        <dbReference type="ARBA" id="ARBA00022491"/>
    </source>
</evidence>
<dbReference type="AlphaFoldDB" id="A0ABD7KDN1"/>
<dbReference type="PANTHER" id="PTHR21043:SF0">
    <property type="entry name" value="MITOCHONDRIAL ASSEMBLY OF RIBOSOMAL LARGE SUBUNIT PROTEIN 1"/>
    <property type="match status" value="1"/>
</dbReference>
<dbReference type="InterPro" id="IPR004394">
    <property type="entry name" value="Iojap/RsfS/C7orf30"/>
</dbReference>
<evidence type="ECO:0000256" key="2">
    <source>
        <dbReference type="ARBA" id="ARBA00022490"/>
    </source>
</evidence>
<dbReference type="PANTHER" id="PTHR21043">
    <property type="entry name" value="IOJAP SUPERFAMILY ORTHOLOG"/>
    <property type="match status" value="1"/>
</dbReference>
<dbReference type="NCBIfam" id="TIGR00090">
    <property type="entry name" value="rsfS_iojap_ybeB"/>
    <property type="match status" value="1"/>
</dbReference>
<dbReference type="EMBL" id="FKDK01000001">
    <property type="protein sequence ID" value="SAA01777.1"/>
    <property type="molecule type" value="Genomic_DNA"/>
</dbReference>
<evidence type="ECO:0000313" key="9">
    <source>
        <dbReference type="Proteomes" id="UP000077278"/>
    </source>
</evidence>
<dbReference type="GO" id="GO:0042256">
    <property type="term" value="P:cytosolic ribosome assembly"/>
    <property type="evidence" value="ECO:0007669"/>
    <property type="project" value="UniProtKB-UniRule"/>
</dbReference>
<dbReference type="Proteomes" id="UP000077278">
    <property type="component" value="Unassembled WGS sequence"/>
</dbReference>
<accession>A0ABD7KDN1</accession>
<proteinExistence type="inferred from homology"/>
<evidence type="ECO:0000313" key="8">
    <source>
        <dbReference type="Proteomes" id="UP000077063"/>
    </source>
</evidence>